<dbReference type="EMBL" id="JBGXBU010000008">
    <property type="protein sequence ID" value="MFM4894496.1"/>
    <property type="molecule type" value="Genomic_DNA"/>
</dbReference>
<organism evidence="2 3">
    <name type="scientific">Aeromonas bivalvium</name>
    <dbReference type="NCBI Taxonomy" id="440079"/>
    <lineage>
        <taxon>Bacteria</taxon>
        <taxon>Pseudomonadati</taxon>
        <taxon>Pseudomonadota</taxon>
        <taxon>Gammaproteobacteria</taxon>
        <taxon>Aeromonadales</taxon>
        <taxon>Aeromonadaceae</taxon>
        <taxon>Aeromonas</taxon>
    </lineage>
</organism>
<keyword evidence="1" id="KW-0732">Signal</keyword>
<evidence type="ECO:0000313" key="2">
    <source>
        <dbReference type="EMBL" id="MFM4894496.1"/>
    </source>
</evidence>
<feature type="chain" id="PRO_5046560371" evidence="1">
    <location>
        <begin position="25"/>
        <end position="147"/>
    </location>
</feature>
<evidence type="ECO:0000313" key="3">
    <source>
        <dbReference type="Proteomes" id="UP001630969"/>
    </source>
</evidence>
<dbReference type="RefSeq" id="WP_042000515.1">
    <property type="nucleotide sequence ID" value="NZ_CDBT01000056.1"/>
</dbReference>
<keyword evidence="3" id="KW-1185">Reference proteome</keyword>
<accession>A0ABW9GTR1</accession>
<comment type="caution">
    <text evidence="2">The sequence shown here is derived from an EMBL/GenBank/DDBJ whole genome shotgun (WGS) entry which is preliminary data.</text>
</comment>
<sequence length="147" mass="15891">MSREKIPALWLALMVAGTSLSALAAEPMTVYKSQYCGCCEQWVKHMQDNGFELKVVNTEQLEPIKVQHGVTPQLASCHTALVDGYVVEGHVPAADVRRMLEQKPAIRGLTIPGMPQSAPGMDIPGQAYQVLAIDEAGQTAVWASYPG</sequence>
<name>A0ABW9GTR1_9GAMM</name>
<dbReference type="Pfam" id="PF04214">
    <property type="entry name" value="DUF411"/>
    <property type="match status" value="1"/>
</dbReference>
<dbReference type="Proteomes" id="UP001630969">
    <property type="component" value="Unassembled WGS sequence"/>
</dbReference>
<protein>
    <submittedName>
        <fullName evidence="2">DUF411 domain-containing protein</fullName>
    </submittedName>
</protein>
<gene>
    <name evidence="2" type="ORF">ACEUDJ_16735</name>
</gene>
<dbReference type="GeneID" id="97221779"/>
<reference evidence="2 3" key="1">
    <citation type="submission" date="2024-09" db="EMBL/GenBank/DDBJ databases">
        <title>Aeromonas strains Genome sequencing and assembly.</title>
        <authorList>
            <person name="Hu X."/>
            <person name="Tang B."/>
        </authorList>
    </citation>
    <scope>NUCLEOTIDE SEQUENCE [LARGE SCALE GENOMIC DNA]</scope>
    <source>
        <strain evidence="2 3">NB23SCDHY001</strain>
    </source>
</reference>
<proteinExistence type="predicted"/>
<evidence type="ECO:0000256" key="1">
    <source>
        <dbReference type="SAM" id="SignalP"/>
    </source>
</evidence>
<dbReference type="InterPro" id="IPR007332">
    <property type="entry name" value="DUF411"/>
</dbReference>
<feature type="signal peptide" evidence="1">
    <location>
        <begin position="1"/>
        <end position="24"/>
    </location>
</feature>